<dbReference type="Pfam" id="PF08747">
    <property type="entry name" value="BrxB"/>
    <property type="match status" value="1"/>
</dbReference>
<name>A0A552ETU0_MICAE</name>
<protein>
    <submittedName>
        <fullName evidence="1">DUF1788 domain-containing protein</fullName>
    </submittedName>
</protein>
<proteinExistence type="predicted"/>
<organism evidence="1 2">
    <name type="scientific">Microcystis aeruginosa Ma_MB_S_20031200_S102</name>
    <dbReference type="NCBI Taxonomy" id="2486254"/>
    <lineage>
        <taxon>Bacteria</taxon>
        <taxon>Bacillati</taxon>
        <taxon>Cyanobacteriota</taxon>
        <taxon>Cyanophyceae</taxon>
        <taxon>Oscillatoriophycideae</taxon>
        <taxon>Chroococcales</taxon>
        <taxon>Microcystaceae</taxon>
        <taxon>Microcystis</taxon>
    </lineage>
</organism>
<comment type="caution">
    <text evidence="1">The sequence shown here is derived from an EMBL/GenBank/DDBJ whole genome shotgun (WGS) entry which is preliminary data.</text>
</comment>
<evidence type="ECO:0000313" key="1">
    <source>
        <dbReference type="EMBL" id="TRU37880.1"/>
    </source>
</evidence>
<dbReference type="Proteomes" id="UP000317708">
    <property type="component" value="Unassembled WGS sequence"/>
</dbReference>
<dbReference type="AlphaFoldDB" id="A0A552ETU0"/>
<accession>A0A552ETU0</accession>
<dbReference type="InterPro" id="IPR014858">
    <property type="entry name" value="BrxB"/>
</dbReference>
<gene>
    <name evidence="1" type="ORF">EWV92_09515</name>
</gene>
<evidence type="ECO:0000313" key="2">
    <source>
        <dbReference type="Proteomes" id="UP000317708"/>
    </source>
</evidence>
<dbReference type="EMBL" id="SFBI01000086">
    <property type="protein sequence ID" value="TRU37880.1"/>
    <property type="molecule type" value="Genomic_DNA"/>
</dbReference>
<sequence>MGEIWMSSLETIEINQRFEYLLSVLSAERFLKKQGIGNEVPFFICPYPPQDSVEMERLQKQLVNQLHQKGIRILEINLYDLCLELLRKRQIFEQILDIESSISKGELKELLQNVLDSESHLIPALGEKIAENPFDVLFLWGVGQIFPYIRSHNVLNNLQTTNNNQPTVMFFPGAYTYSLESGASLNLFGLLRDDKYYRAFNIYEYQV</sequence>
<reference evidence="1 2" key="1">
    <citation type="submission" date="2019-01" db="EMBL/GenBank/DDBJ databases">
        <title>Coherence of Microcystis species and biogeography revealed through population genomics.</title>
        <authorList>
            <person name="Perez-Carrascal O.M."/>
            <person name="Terrat Y."/>
            <person name="Giani A."/>
            <person name="Fortin N."/>
            <person name="Tromas N."/>
            <person name="Shapiro B.J."/>
        </authorList>
    </citation>
    <scope>NUCLEOTIDE SEQUENCE [LARGE SCALE GENOMIC DNA]</scope>
    <source>
        <strain evidence="1">Ma_MB_S_20031200_S102</strain>
    </source>
</reference>